<comment type="caution">
    <text evidence="2">The sequence shown here is derived from an EMBL/GenBank/DDBJ whole genome shotgun (WGS) entry which is preliminary data.</text>
</comment>
<keyword evidence="3" id="KW-1185">Reference proteome</keyword>
<dbReference type="CDD" id="cd04301">
    <property type="entry name" value="NAT_SF"/>
    <property type="match status" value="1"/>
</dbReference>
<proteinExistence type="predicted"/>
<dbReference type="RefSeq" id="WP_179924074.1">
    <property type="nucleotide sequence ID" value="NZ_CP128228.1"/>
</dbReference>
<dbReference type="AlphaFoldDB" id="A0A7Z0RRC0"/>
<dbReference type="Gene3D" id="3.40.630.30">
    <property type="match status" value="1"/>
</dbReference>
<evidence type="ECO:0000313" key="3">
    <source>
        <dbReference type="Proteomes" id="UP000563349"/>
    </source>
</evidence>
<protein>
    <submittedName>
        <fullName evidence="2">GNAT family N-acetyltransferase</fullName>
    </submittedName>
</protein>
<dbReference type="InterPro" id="IPR016181">
    <property type="entry name" value="Acyl_CoA_acyltransferase"/>
</dbReference>
<dbReference type="SUPFAM" id="SSF55729">
    <property type="entry name" value="Acyl-CoA N-acyltransferases (Nat)"/>
    <property type="match status" value="1"/>
</dbReference>
<dbReference type="Pfam" id="PF00583">
    <property type="entry name" value="Acetyltransf_1"/>
    <property type="match status" value="1"/>
</dbReference>
<name>A0A7Z0RRC0_9STRE</name>
<reference evidence="2 3" key="1">
    <citation type="submission" date="2020-07" db="EMBL/GenBank/DDBJ databases">
        <title>MOT database genomes.</title>
        <authorList>
            <person name="Joseph S."/>
            <person name="Aduse-Opoku J."/>
            <person name="Hashim A."/>
            <person name="Wade W."/>
            <person name="Curtis M."/>
        </authorList>
    </citation>
    <scope>NUCLEOTIDE SEQUENCE [LARGE SCALE GENOMIC DNA]</scope>
    <source>
        <strain evidence="2 3">CCW311</strain>
    </source>
</reference>
<feature type="domain" description="N-acetyltransferase" evidence="1">
    <location>
        <begin position="102"/>
        <end position="183"/>
    </location>
</feature>
<keyword evidence="2" id="KW-0808">Transferase</keyword>
<gene>
    <name evidence="2" type="ORF">HZY93_05950</name>
</gene>
<dbReference type="Proteomes" id="UP000563349">
    <property type="component" value="Unassembled WGS sequence"/>
</dbReference>
<accession>A0A7Z0RRC0</accession>
<dbReference type="EMBL" id="JACBYG010000070">
    <property type="protein sequence ID" value="NYS49507.1"/>
    <property type="molecule type" value="Genomic_DNA"/>
</dbReference>
<sequence>MIENPRFSDFLLRLPTDVQLILADMIPRYQQGYLDYVYQIEKVDIQALRIKNLVKNFRKMDYTYVMPMPQDLALEIIQDWLFPAEFVFSLGEMKGELLSPATREEKYFVVIWNGALLGYFRLLPQGDKLDLFLALKPKYLRQGRGARFYQTIEAFIKQQEQGTALQVETLEPKIQEFFRTCGFSWSSAGQTLIKNL</sequence>
<evidence type="ECO:0000313" key="2">
    <source>
        <dbReference type="EMBL" id="NYS49507.1"/>
    </source>
</evidence>
<dbReference type="InterPro" id="IPR000182">
    <property type="entry name" value="GNAT_dom"/>
</dbReference>
<dbReference type="GO" id="GO:0016747">
    <property type="term" value="F:acyltransferase activity, transferring groups other than amino-acyl groups"/>
    <property type="evidence" value="ECO:0007669"/>
    <property type="project" value="InterPro"/>
</dbReference>
<organism evidence="2 3">
    <name type="scientific">Streptococcus danieliae</name>
    <dbReference type="NCBI Taxonomy" id="747656"/>
    <lineage>
        <taxon>Bacteria</taxon>
        <taxon>Bacillati</taxon>
        <taxon>Bacillota</taxon>
        <taxon>Bacilli</taxon>
        <taxon>Lactobacillales</taxon>
        <taxon>Streptococcaceae</taxon>
        <taxon>Streptococcus</taxon>
    </lineage>
</organism>
<evidence type="ECO:0000259" key="1">
    <source>
        <dbReference type="Pfam" id="PF00583"/>
    </source>
</evidence>